<evidence type="ECO:0000313" key="1">
    <source>
        <dbReference type="EMBL" id="EKR52714.1"/>
    </source>
</evidence>
<gene>
    <name evidence="1" type="ORF">LEP1GSC105_1930</name>
</gene>
<dbReference type="AlphaFoldDB" id="A0A0E2CZF5"/>
<name>A0A0E2CZF5_LEPIR</name>
<evidence type="ECO:0000313" key="2">
    <source>
        <dbReference type="Proteomes" id="UP000001340"/>
    </source>
</evidence>
<organism evidence="1 2">
    <name type="scientific">Leptospira interrogans str. UI 12758</name>
    <dbReference type="NCBI Taxonomy" id="1049938"/>
    <lineage>
        <taxon>Bacteria</taxon>
        <taxon>Pseudomonadati</taxon>
        <taxon>Spirochaetota</taxon>
        <taxon>Spirochaetia</taxon>
        <taxon>Leptospirales</taxon>
        <taxon>Leptospiraceae</taxon>
        <taxon>Leptospira</taxon>
    </lineage>
</organism>
<sequence length="46" mass="5394">MEFMGGTYCSQVKAKDLKTALNSWTQILTRDRLEIKHLTLNKLKRL</sequence>
<proteinExistence type="predicted"/>
<dbReference type="Proteomes" id="UP000001340">
    <property type="component" value="Unassembled WGS sequence"/>
</dbReference>
<accession>A0A0E2CZF5</accession>
<dbReference type="EMBL" id="AHNR02000076">
    <property type="protein sequence ID" value="EKR52714.1"/>
    <property type="molecule type" value="Genomic_DNA"/>
</dbReference>
<comment type="caution">
    <text evidence="1">The sequence shown here is derived from an EMBL/GenBank/DDBJ whole genome shotgun (WGS) entry which is preliminary data.</text>
</comment>
<reference evidence="1 2" key="1">
    <citation type="submission" date="2012-10" db="EMBL/GenBank/DDBJ databases">
        <authorList>
            <person name="Harkins D.M."/>
            <person name="Durkin A.S."/>
            <person name="Brinkac L.M."/>
            <person name="Haft D.H."/>
            <person name="Selengut J.D."/>
            <person name="Sanka R."/>
            <person name="DePew J."/>
            <person name="Purushe J."/>
            <person name="Chanthongthip A."/>
            <person name="Lattana O."/>
            <person name="Phetsouvanh R."/>
            <person name="Newton P.N."/>
            <person name="Vinetz J.M."/>
            <person name="Sutton G.G."/>
            <person name="Nierman W.C."/>
            <person name="Fouts D.E."/>
        </authorList>
    </citation>
    <scope>NUCLEOTIDE SEQUENCE [LARGE SCALE GENOMIC DNA]</scope>
    <source>
        <strain evidence="1 2">UI 12758</strain>
    </source>
</reference>
<protein>
    <submittedName>
        <fullName evidence="1">Uncharacterized protein</fullName>
    </submittedName>
</protein>